<evidence type="ECO:0000313" key="1">
    <source>
        <dbReference type="EMBL" id="GBM68470.1"/>
    </source>
</evidence>
<evidence type="ECO:0000313" key="2">
    <source>
        <dbReference type="EMBL" id="GBM68513.1"/>
    </source>
</evidence>
<accession>A0A4Y2HTH2</accession>
<dbReference type="AlphaFoldDB" id="A0A4Y2HTH2"/>
<sequence length="94" mass="11139">MSWDSKNMFVCSTMVIKSTNQKTVKGDGMRQRKSPSDRKCLYTSRLEITRDKWTDLQYMMKFIPSDTHEFYDTIPSEEESRRQVARKCAKILSM</sequence>
<proteinExistence type="predicted"/>
<evidence type="ECO:0000313" key="3">
    <source>
        <dbReference type="Proteomes" id="UP000499080"/>
    </source>
</evidence>
<keyword evidence="3" id="KW-1185">Reference proteome</keyword>
<dbReference type="Proteomes" id="UP000499080">
    <property type="component" value="Unassembled WGS sequence"/>
</dbReference>
<name>A0A4Y2HTH2_ARAVE</name>
<dbReference type="EMBL" id="BGPR01104085">
    <property type="protein sequence ID" value="GBM68470.1"/>
    <property type="molecule type" value="Genomic_DNA"/>
</dbReference>
<protein>
    <submittedName>
        <fullName evidence="2">Uncharacterized protein</fullName>
    </submittedName>
</protein>
<gene>
    <name evidence="1" type="ORF">AVEN_202296_1</name>
    <name evidence="2" type="ORF">AVEN_29993_1</name>
</gene>
<organism evidence="2 3">
    <name type="scientific">Araneus ventricosus</name>
    <name type="common">Orbweaver spider</name>
    <name type="synonym">Epeira ventricosa</name>
    <dbReference type="NCBI Taxonomy" id="182803"/>
    <lineage>
        <taxon>Eukaryota</taxon>
        <taxon>Metazoa</taxon>
        <taxon>Ecdysozoa</taxon>
        <taxon>Arthropoda</taxon>
        <taxon>Chelicerata</taxon>
        <taxon>Arachnida</taxon>
        <taxon>Araneae</taxon>
        <taxon>Araneomorphae</taxon>
        <taxon>Entelegynae</taxon>
        <taxon>Araneoidea</taxon>
        <taxon>Araneidae</taxon>
        <taxon>Araneus</taxon>
    </lineage>
</organism>
<comment type="caution">
    <text evidence="2">The sequence shown here is derived from an EMBL/GenBank/DDBJ whole genome shotgun (WGS) entry which is preliminary data.</text>
</comment>
<dbReference type="EMBL" id="BGPR01104098">
    <property type="protein sequence ID" value="GBM68513.1"/>
    <property type="molecule type" value="Genomic_DNA"/>
</dbReference>
<reference evidence="2 3" key="1">
    <citation type="journal article" date="2019" name="Sci. Rep.">
        <title>Orb-weaving spider Araneus ventricosus genome elucidates the spidroin gene catalogue.</title>
        <authorList>
            <person name="Kono N."/>
            <person name="Nakamura H."/>
            <person name="Ohtoshi R."/>
            <person name="Moran D.A.P."/>
            <person name="Shinohara A."/>
            <person name="Yoshida Y."/>
            <person name="Fujiwara M."/>
            <person name="Mori M."/>
            <person name="Tomita M."/>
            <person name="Arakawa K."/>
        </authorList>
    </citation>
    <scope>NUCLEOTIDE SEQUENCE [LARGE SCALE GENOMIC DNA]</scope>
</reference>